<protein>
    <submittedName>
        <fullName evidence="3">Membrane protein</fullName>
    </submittedName>
</protein>
<dbReference type="AlphaFoldDB" id="A0A076EZK6"/>
<proteinExistence type="predicted"/>
<keyword evidence="3" id="KW-0614">Plasmid</keyword>
<feature type="region of interest" description="Disordered" evidence="1">
    <location>
        <begin position="536"/>
        <end position="596"/>
    </location>
</feature>
<organism evidence="3 4">
    <name type="scientific">Rhodococcus opacus</name>
    <name type="common">Nocardia opaca</name>
    <dbReference type="NCBI Taxonomy" id="37919"/>
    <lineage>
        <taxon>Bacteria</taxon>
        <taxon>Bacillati</taxon>
        <taxon>Actinomycetota</taxon>
        <taxon>Actinomycetes</taxon>
        <taxon>Mycobacteriales</taxon>
        <taxon>Nocardiaceae</taxon>
        <taxon>Rhodococcus</taxon>
    </lineage>
</organism>
<dbReference type="Proteomes" id="UP000028488">
    <property type="component" value="Plasmid pPDG4"/>
</dbReference>
<feature type="transmembrane region" description="Helical" evidence="2">
    <location>
        <begin position="463"/>
        <end position="480"/>
    </location>
</feature>
<name>A0A076EZK6_RHOOP</name>
<evidence type="ECO:0000313" key="4">
    <source>
        <dbReference type="Proteomes" id="UP000028488"/>
    </source>
</evidence>
<gene>
    <name evidence="3" type="ORF">EP51_46065</name>
</gene>
<evidence type="ECO:0000256" key="1">
    <source>
        <dbReference type="SAM" id="MobiDB-lite"/>
    </source>
</evidence>
<feature type="region of interest" description="Disordered" evidence="1">
    <location>
        <begin position="690"/>
        <end position="732"/>
    </location>
</feature>
<keyword evidence="2" id="KW-1133">Transmembrane helix</keyword>
<keyword evidence="2" id="KW-0472">Membrane</keyword>
<feature type="region of interest" description="Disordered" evidence="1">
    <location>
        <begin position="640"/>
        <end position="676"/>
    </location>
</feature>
<dbReference type="EMBL" id="CP008951">
    <property type="protein sequence ID" value="AII11370.1"/>
    <property type="molecule type" value="Genomic_DNA"/>
</dbReference>
<reference evidence="3 4" key="1">
    <citation type="submission" date="2014-07" db="EMBL/GenBank/DDBJ databases">
        <title>Genome Sequence of Rhodococcus opacus Strain R7, a Biodegrader of Mono- and Polycyclic Aromatic Hydrocarbons.</title>
        <authorList>
            <person name="Di Gennaro P."/>
            <person name="Zampolli J."/>
            <person name="Presti I."/>
            <person name="Cappelletti M."/>
            <person name="D'Ursi P."/>
            <person name="Orro A."/>
            <person name="Mezzelani A."/>
            <person name="Milanesi L."/>
        </authorList>
    </citation>
    <scope>NUCLEOTIDE SEQUENCE [LARGE SCALE GENOMIC DNA]</scope>
    <source>
        <strain evidence="3 4">R7</strain>
        <plasmid evidence="3">pPDG4</plasmid>
    </source>
</reference>
<geneLocation type="plasmid" evidence="3 4">
    <name>pPDG4</name>
</geneLocation>
<feature type="transmembrane region" description="Helical" evidence="2">
    <location>
        <begin position="183"/>
        <end position="203"/>
    </location>
</feature>
<evidence type="ECO:0000256" key="2">
    <source>
        <dbReference type="SAM" id="Phobius"/>
    </source>
</evidence>
<sequence length="732" mass="78807">MIGPLRPRLPRVAIATEGDRLRRYVSIWARFAVVLALALAPVITPGGPVAAADGFDCKDVPRPEFPNDVFETYFDATSADRTPMPEGGGQGSTGYQSYGWAGLNWSTYDLGCGNDLVRAPDAVGDTGLGNMFMTIGKSLAAAAFWLDDQTKTGQQAAEDGVGSALENFDRILNSIVTGMSGVYGIWLGLGLTVASTIILWKAFKADAAGVTKTAGVAAAALTLGALMVGAPQKAIDIADGTFGAVITETQDEIFSVSFGDGDGAGTLAGGETDPRNVLLDKIFLEDWRKGWFGTNYDPQDVAGLGPKLRDALAFSYAEQRAVADDPNAQSELADQKADKFREIVASLEKDHKLSYHQFQGKESGRSTTGFMAMIKLGLPSILWIGASLLKLTALLAIRLAILFAPVWVPIAIAHGGLLARAFRMLASAYLWGVAGAVIVALYLMMVVQLYVTSNGAVDGSWRLWFMVLLSVVCWSAMRPFKRMTQTFTQNNASMVNRKARGAQKSMKRKLFEAGSFVAGGPASAIAEKAAERFARRGGRDLDDNDTSVTPVRPEGRGLNNRRRQELAESRAGARKNLLSQQLGRGDRLGSTRRDTEDRDARIAGIAAVASSDIAKGRNKLSDRDTDRALLAGTSAWRRLDKDEAEAQRQEQRARRELATASVGQRWDGGDGSTIAPMRVYTSHRGTAASDGAASVANSAPRQRVRSQQSHARLWDASLRNQSTSPRNTDRYN</sequence>
<feature type="compositionally biased region" description="Polar residues" evidence="1">
    <location>
        <begin position="695"/>
        <end position="710"/>
    </location>
</feature>
<feature type="transmembrane region" description="Helical" evidence="2">
    <location>
        <begin position="395"/>
        <end position="417"/>
    </location>
</feature>
<evidence type="ECO:0000313" key="3">
    <source>
        <dbReference type="EMBL" id="AII11370.1"/>
    </source>
</evidence>
<accession>A0A076EZK6</accession>
<feature type="transmembrane region" description="Helical" evidence="2">
    <location>
        <begin position="370"/>
        <end position="389"/>
    </location>
</feature>
<feature type="transmembrane region" description="Helical" evidence="2">
    <location>
        <begin position="429"/>
        <end position="451"/>
    </location>
</feature>
<feature type="compositionally biased region" description="Basic and acidic residues" evidence="1">
    <location>
        <begin position="584"/>
        <end position="596"/>
    </location>
</feature>
<keyword evidence="2" id="KW-0812">Transmembrane</keyword>
<feature type="compositionally biased region" description="Basic and acidic residues" evidence="1">
    <location>
        <begin position="640"/>
        <end position="657"/>
    </location>
</feature>